<evidence type="ECO:0000256" key="1">
    <source>
        <dbReference type="ARBA" id="ARBA00023015"/>
    </source>
</evidence>
<dbReference type="SUPFAM" id="SSF46785">
    <property type="entry name" value="Winged helix' DNA-binding domain"/>
    <property type="match status" value="1"/>
</dbReference>
<dbReference type="InterPro" id="IPR036390">
    <property type="entry name" value="WH_DNA-bd_sf"/>
</dbReference>
<dbReference type="Proteomes" id="UP000823603">
    <property type="component" value="Unassembled WGS sequence"/>
</dbReference>
<sequence>MKRQNGQSVRELFLQLLRTRMALRRALQRTLRKNDAGISFEMLQVINRLYDHPGFSQQHLAESIYKSKASTSNIIANLEKRGYVRREEDPSDRRNRKVFLTEEGILFHYRLMPMTEDVYAFTEERFGKEKALEIKKMLKELYDILETY</sequence>
<gene>
    <name evidence="5" type="ORF">IAB82_03665</name>
</gene>
<dbReference type="GO" id="GO:0003700">
    <property type="term" value="F:DNA-binding transcription factor activity"/>
    <property type="evidence" value="ECO:0007669"/>
    <property type="project" value="InterPro"/>
</dbReference>
<accession>A0A9D9IEA8</accession>
<evidence type="ECO:0000259" key="4">
    <source>
        <dbReference type="PROSITE" id="PS50995"/>
    </source>
</evidence>
<protein>
    <submittedName>
        <fullName evidence="5">MarR family transcriptional regulator</fullName>
    </submittedName>
</protein>
<evidence type="ECO:0000313" key="6">
    <source>
        <dbReference type="Proteomes" id="UP000823603"/>
    </source>
</evidence>
<dbReference type="PRINTS" id="PR00598">
    <property type="entry name" value="HTHMARR"/>
</dbReference>
<comment type="caution">
    <text evidence="5">The sequence shown here is derived from an EMBL/GenBank/DDBJ whole genome shotgun (WGS) entry which is preliminary data.</text>
</comment>
<dbReference type="AlphaFoldDB" id="A0A9D9IEA8"/>
<evidence type="ECO:0000313" key="5">
    <source>
        <dbReference type="EMBL" id="MBO8470877.1"/>
    </source>
</evidence>
<dbReference type="EMBL" id="JADIMB010000053">
    <property type="protein sequence ID" value="MBO8470877.1"/>
    <property type="molecule type" value="Genomic_DNA"/>
</dbReference>
<dbReference type="InterPro" id="IPR036388">
    <property type="entry name" value="WH-like_DNA-bd_sf"/>
</dbReference>
<keyword evidence="3" id="KW-0804">Transcription</keyword>
<keyword evidence="2" id="KW-0238">DNA-binding</keyword>
<dbReference type="PROSITE" id="PS50995">
    <property type="entry name" value="HTH_MARR_2"/>
    <property type="match status" value="1"/>
</dbReference>
<dbReference type="PANTHER" id="PTHR42756">
    <property type="entry name" value="TRANSCRIPTIONAL REGULATOR, MARR"/>
    <property type="match status" value="1"/>
</dbReference>
<dbReference type="InterPro" id="IPR000835">
    <property type="entry name" value="HTH_MarR-typ"/>
</dbReference>
<evidence type="ECO:0000256" key="2">
    <source>
        <dbReference type="ARBA" id="ARBA00023125"/>
    </source>
</evidence>
<name>A0A9D9IEA8_9BACT</name>
<dbReference type="Gene3D" id="1.10.10.10">
    <property type="entry name" value="Winged helix-like DNA-binding domain superfamily/Winged helix DNA-binding domain"/>
    <property type="match status" value="1"/>
</dbReference>
<dbReference type="Pfam" id="PF12802">
    <property type="entry name" value="MarR_2"/>
    <property type="match status" value="1"/>
</dbReference>
<reference evidence="5" key="2">
    <citation type="journal article" date="2021" name="PeerJ">
        <title>Extensive microbial diversity within the chicken gut microbiome revealed by metagenomics and culture.</title>
        <authorList>
            <person name="Gilroy R."/>
            <person name="Ravi A."/>
            <person name="Getino M."/>
            <person name="Pursley I."/>
            <person name="Horton D.L."/>
            <person name="Alikhan N.F."/>
            <person name="Baker D."/>
            <person name="Gharbi K."/>
            <person name="Hall N."/>
            <person name="Watson M."/>
            <person name="Adriaenssens E.M."/>
            <person name="Foster-Nyarko E."/>
            <person name="Jarju S."/>
            <person name="Secka A."/>
            <person name="Antonio M."/>
            <person name="Oren A."/>
            <person name="Chaudhuri R.R."/>
            <person name="La Ragione R."/>
            <person name="Hildebrand F."/>
            <person name="Pallen M.J."/>
        </authorList>
    </citation>
    <scope>NUCLEOTIDE SEQUENCE</scope>
    <source>
        <strain evidence="5">B2-22910</strain>
    </source>
</reference>
<proteinExistence type="predicted"/>
<feature type="domain" description="HTH marR-type" evidence="4">
    <location>
        <begin position="9"/>
        <end position="143"/>
    </location>
</feature>
<evidence type="ECO:0000256" key="3">
    <source>
        <dbReference type="ARBA" id="ARBA00023163"/>
    </source>
</evidence>
<dbReference type="SMART" id="SM00347">
    <property type="entry name" value="HTH_MARR"/>
    <property type="match status" value="1"/>
</dbReference>
<keyword evidence="1" id="KW-0805">Transcription regulation</keyword>
<dbReference type="GO" id="GO:0003677">
    <property type="term" value="F:DNA binding"/>
    <property type="evidence" value="ECO:0007669"/>
    <property type="project" value="UniProtKB-KW"/>
</dbReference>
<dbReference type="PANTHER" id="PTHR42756:SF1">
    <property type="entry name" value="TRANSCRIPTIONAL REPRESSOR OF EMRAB OPERON"/>
    <property type="match status" value="1"/>
</dbReference>
<organism evidence="5 6">
    <name type="scientific">Candidatus Cryptobacteroides faecavium</name>
    <dbReference type="NCBI Taxonomy" id="2840762"/>
    <lineage>
        <taxon>Bacteria</taxon>
        <taxon>Pseudomonadati</taxon>
        <taxon>Bacteroidota</taxon>
        <taxon>Bacteroidia</taxon>
        <taxon>Bacteroidales</taxon>
        <taxon>Candidatus Cryptobacteroides</taxon>
    </lineage>
</organism>
<reference evidence="5" key="1">
    <citation type="submission" date="2020-10" db="EMBL/GenBank/DDBJ databases">
        <authorList>
            <person name="Gilroy R."/>
        </authorList>
    </citation>
    <scope>NUCLEOTIDE SEQUENCE</scope>
    <source>
        <strain evidence="5">B2-22910</strain>
    </source>
</reference>